<dbReference type="Proteomes" id="UP000789759">
    <property type="component" value="Unassembled WGS sequence"/>
</dbReference>
<dbReference type="GO" id="GO:0042285">
    <property type="term" value="F:xylosyltransferase activity"/>
    <property type="evidence" value="ECO:0007669"/>
    <property type="project" value="TreeGrafter"/>
</dbReference>
<proteinExistence type="predicted"/>
<dbReference type="GO" id="GO:0016020">
    <property type="term" value="C:membrane"/>
    <property type="evidence" value="ECO:0007669"/>
    <property type="project" value="UniProtKB-SubCell"/>
</dbReference>
<comment type="caution">
    <text evidence="7">The sequence shown here is derived from an EMBL/GenBank/DDBJ whole genome shotgun (WGS) entry which is preliminary data.</text>
</comment>
<dbReference type="AlphaFoldDB" id="A0A9N9HHZ6"/>
<reference evidence="7" key="1">
    <citation type="submission" date="2021-06" db="EMBL/GenBank/DDBJ databases">
        <authorList>
            <person name="Kallberg Y."/>
            <person name="Tangrot J."/>
            <person name="Rosling A."/>
        </authorList>
    </citation>
    <scope>NUCLEOTIDE SEQUENCE</scope>
    <source>
        <strain evidence="7">FL966</strain>
    </source>
</reference>
<evidence type="ECO:0000256" key="4">
    <source>
        <dbReference type="ARBA" id="ARBA00022989"/>
    </source>
</evidence>
<keyword evidence="5" id="KW-0472">Membrane</keyword>
<keyword evidence="2" id="KW-0812">Transmembrane</keyword>
<comment type="subcellular location">
    <subcellularLocation>
        <location evidence="1">Membrane</location>
        <topology evidence="1">Single-pass type II membrane protein</topology>
    </subcellularLocation>
</comment>
<evidence type="ECO:0000256" key="6">
    <source>
        <dbReference type="ARBA" id="ARBA00023180"/>
    </source>
</evidence>
<accession>A0A9N9HHZ6</accession>
<name>A0A9N9HHZ6_9GLOM</name>
<evidence type="ECO:0000313" key="8">
    <source>
        <dbReference type="Proteomes" id="UP000789759"/>
    </source>
</evidence>
<dbReference type="OrthoDB" id="3056235at2759"/>
<sequence length="398" mass="46516">MRLFACFFATEIQGSSVNLMLNAIPRTYDTNSSSPLSEMNQAIRFSKMHNSSPRSLTDHIYPYYFRAKFVPDNPDVTVAAYITQDRLDDLVRLVDMWKGPISATLHLPSKLKKYHNDNIIRNVLNSIENIYKNNSNVAMYVDIHLIMGPYSTVNETLWPSQINIHMNTVRFFARTEFVFFLDLDTWPMSGLRSRILNHVDLLLNNDVLILPSFIFSNDAKDFEFPQEKRDVKRLVRSRLLGLKDKGWELNNGPTCLSKWMNNDELYKVEDYDLHYIPNFVIRKSGKIPWCTERFENNKAACLFQIYLSGSELWVAPEDFLIIHQYNPGSHVSRYADSRWQKVINNRMYVTYSWEACLQYARQFSSIGKWESPISDHVKQECDRILTSWGVGIISFDRP</sequence>
<keyword evidence="3" id="KW-0735">Signal-anchor</keyword>
<keyword evidence="4" id="KW-1133">Transmembrane helix</keyword>
<gene>
    <name evidence="7" type="ORF">CPELLU_LOCUS10492</name>
</gene>
<evidence type="ECO:0000256" key="1">
    <source>
        <dbReference type="ARBA" id="ARBA00004606"/>
    </source>
</evidence>
<dbReference type="GO" id="GO:0015020">
    <property type="term" value="F:glucuronosyltransferase activity"/>
    <property type="evidence" value="ECO:0007669"/>
    <property type="project" value="TreeGrafter"/>
</dbReference>
<evidence type="ECO:0000256" key="5">
    <source>
        <dbReference type="ARBA" id="ARBA00023136"/>
    </source>
</evidence>
<organism evidence="7 8">
    <name type="scientific">Cetraspora pellucida</name>
    <dbReference type="NCBI Taxonomy" id="1433469"/>
    <lineage>
        <taxon>Eukaryota</taxon>
        <taxon>Fungi</taxon>
        <taxon>Fungi incertae sedis</taxon>
        <taxon>Mucoromycota</taxon>
        <taxon>Glomeromycotina</taxon>
        <taxon>Glomeromycetes</taxon>
        <taxon>Diversisporales</taxon>
        <taxon>Gigasporaceae</taxon>
        <taxon>Cetraspora</taxon>
    </lineage>
</organism>
<dbReference type="PANTHER" id="PTHR12270:SF25">
    <property type="entry name" value="GLYCOSYLTRANSFERASE-LIKE PROTEIN LARGE"/>
    <property type="match status" value="1"/>
</dbReference>
<dbReference type="Pfam" id="PF13896">
    <property type="entry name" value="Glyco_transf_49"/>
    <property type="match status" value="2"/>
</dbReference>
<feature type="non-terminal residue" evidence="7">
    <location>
        <position position="1"/>
    </location>
</feature>
<evidence type="ECO:0000256" key="3">
    <source>
        <dbReference type="ARBA" id="ARBA00022968"/>
    </source>
</evidence>
<dbReference type="GO" id="GO:0035269">
    <property type="term" value="P:protein O-linked glycosylation via mannose"/>
    <property type="evidence" value="ECO:0007669"/>
    <property type="project" value="TreeGrafter"/>
</dbReference>
<dbReference type="EMBL" id="CAJVQA010008677">
    <property type="protein sequence ID" value="CAG8675387.1"/>
    <property type="molecule type" value="Genomic_DNA"/>
</dbReference>
<dbReference type="PANTHER" id="PTHR12270">
    <property type="entry name" value="GLYCOSYLTRANSFERASE-RELATED"/>
    <property type="match status" value="1"/>
</dbReference>
<evidence type="ECO:0000313" key="7">
    <source>
        <dbReference type="EMBL" id="CAG8675387.1"/>
    </source>
</evidence>
<protein>
    <submittedName>
        <fullName evidence="7">7547_t:CDS:1</fullName>
    </submittedName>
</protein>
<dbReference type="InterPro" id="IPR051292">
    <property type="entry name" value="Xyl/GlcA_transferase"/>
</dbReference>
<evidence type="ECO:0000256" key="2">
    <source>
        <dbReference type="ARBA" id="ARBA00022692"/>
    </source>
</evidence>
<keyword evidence="6" id="KW-0325">Glycoprotein</keyword>
<keyword evidence="8" id="KW-1185">Reference proteome</keyword>